<name>A0A381X214_9ZZZZ</name>
<accession>A0A381X214</accession>
<protein>
    <submittedName>
        <fullName evidence="2">Uncharacterized protein</fullName>
    </submittedName>
</protein>
<dbReference type="AlphaFoldDB" id="A0A381X214"/>
<feature type="region of interest" description="Disordered" evidence="1">
    <location>
        <begin position="1"/>
        <end position="25"/>
    </location>
</feature>
<proteinExistence type="predicted"/>
<sequence>EHPAVNRRVAGSSPASGAEESPRVANPGAFLCKSGWYPDEASAIIESLETFASNHAKHEVPRTKSRQASAWPASRTCVTCLRSYDEPR</sequence>
<reference evidence="2" key="1">
    <citation type="submission" date="2018-05" db="EMBL/GenBank/DDBJ databases">
        <authorList>
            <person name="Lanie J.A."/>
            <person name="Ng W.-L."/>
            <person name="Kazmierczak K.M."/>
            <person name="Andrzejewski T.M."/>
            <person name="Davidsen T.M."/>
            <person name="Wayne K.J."/>
            <person name="Tettelin H."/>
            <person name="Glass J.I."/>
            <person name="Rusch D."/>
            <person name="Podicherti R."/>
            <person name="Tsui H.-C.T."/>
            <person name="Winkler M.E."/>
        </authorList>
    </citation>
    <scope>NUCLEOTIDE SEQUENCE</scope>
</reference>
<feature type="non-terminal residue" evidence="2">
    <location>
        <position position="1"/>
    </location>
</feature>
<gene>
    <name evidence="2" type="ORF">METZ01_LOCUS111385</name>
</gene>
<evidence type="ECO:0000313" key="2">
    <source>
        <dbReference type="EMBL" id="SVA58531.1"/>
    </source>
</evidence>
<dbReference type="EMBL" id="UINC01013567">
    <property type="protein sequence ID" value="SVA58531.1"/>
    <property type="molecule type" value="Genomic_DNA"/>
</dbReference>
<feature type="compositionally biased region" description="Low complexity" evidence="1">
    <location>
        <begin position="10"/>
        <end position="19"/>
    </location>
</feature>
<organism evidence="2">
    <name type="scientific">marine metagenome</name>
    <dbReference type="NCBI Taxonomy" id="408172"/>
    <lineage>
        <taxon>unclassified sequences</taxon>
        <taxon>metagenomes</taxon>
        <taxon>ecological metagenomes</taxon>
    </lineage>
</organism>
<evidence type="ECO:0000256" key="1">
    <source>
        <dbReference type="SAM" id="MobiDB-lite"/>
    </source>
</evidence>